<proteinExistence type="predicted"/>
<feature type="region of interest" description="Disordered" evidence="1">
    <location>
        <begin position="87"/>
        <end position="126"/>
    </location>
</feature>
<evidence type="ECO:0000313" key="3">
    <source>
        <dbReference type="Proteomes" id="UP000272942"/>
    </source>
</evidence>
<name>A0A183ANG1_9TREM</name>
<evidence type="ECO:0000256" key="1">
    <source>
        <dbReference type="SAM" id="MobiDB-lite"/>
    </source>
</evidence>
<reference evidence="2 3" key="2">
    <citation type="submission" date="2018-11" db="EMBL/GenBank/DDBJ databases">
        <authorList>
            <consortium name="Pathogen Informatics"/>
        </authorList>
    </citation>
    <scope>NUCLEOTIDE SEQUENCE [LARGE SCALE GENOMIC DNA]</scope>
    <source>
        <strain evidence="2 3">Egypt</strain>
    </source>
</reference>
<sequence length="229" mass="25099">MYSHFVAVPISHCVVFIPEALLRSMCQTVLDLIPKELVPALMRKLGFSPSMIDLLDQEYPGGYNYVKRLKIALEAWSGFTVDDSRVSTEPSMIGRMTSDRSRGAESNQPQNEESDKRSSPGKTSAMSALTGASEFGHDPVVVPSNESRLSQADIKSYHTRESQSLHSFALNGTPNSGIGSPNVMFLLKEAVVGLEVSPQRLMHLVNLLGLTELHQALVQLANSAELPRF</sequence>
<dbReference type="Proteomes" id="UP000272942">
    <property type="component" value="Unassembled WGS sequence"/>
</dbReference>
<accession>A0A183ANG1</accession>
<evidence type="ECO:0000313" key="2">
    <source>
        <dbReference type="EMBL" id="VDP83647.1"/>
    </source>
</evidence>
<evidence type="ECO:0000313" key="4">
    <source>
        <dbReference type="WBParaSite" id="ECPE_0000852201-mRNA-1"/>
    </source>
</evidence>
<dbReference type="OrthoDB" id="1055148at2759"/>
<dbReference type="WBParaSite" id="ECPE_0000852201-mRNA-1">
    <property type="protein sequence ID" value="ECPE_0000852201-mRNA-1"/>
    <property type="gene ID" value="ECPE_0000852201"/>
</dbReference>
<organism evidence="4">
    <name type="scientific">Echinostoma caproni</name>
    <dbReference type="NCBI Taxonomy" id="27848"/>
    <lineage>
        <taxon>Eukaryota</taxon>
        <taxon>Metazoa</taxon>
        <taxon>Spiralia</taxon>
        <taxon>Lophotrochozoa</taxon>
        <taxon>Platyhelminthes</taxon>
        <taxon>Trematoda</taxon>
        <taxon>Digenea</taxon>
        <taxon>Plagiorchiida</taxon>
        <taxon>Echinostomata</taxon>
        <taxon>Echinostomatoidea</taxon>
        <taxon>Echinostomatidae</taxon>
        <taxon>Echinostoma</taxon>
    </lineage>
</organism>
<dbReference type="AlphaFoldDB" id="A0A183ANG1"/>
<protein>
    <submittedName>
        <fullName evidence="4">Ca2+-dependent phospholipid-binding protein synaptotagmin</fullName>
    </submittedName>
</protein>
<dbReference type="EMBL" id="UZAN01046051">
    <property type="protein sequence ID" value="VDP83647.1"/>
    <property type="molecule type" value="Genomic_DNA"/>
</dbReference>
<gene>
    <name evidence="2" type="ORF">ECPE_LOCUS8496</name>
</gene>
<reference evidence="4" key="1">
    <citation type="submission" date="2016-06" db="UniProtKB">
        <authorList>
            <consortium name="WormBaseParasite"/>
        </authorList>
    </citation>
    <scope>IDENTIFICATION</scope>
</reference>
<keyword evidence="3" id="KW-1185">Reference proteome</keyword>